<reference evidence="1 2" key="1">
    <citation type="submission" date="2020-01" db="EMBL/GenBank/DDBJ databases">
        <title>Frigidibacter albus SP32T (=CGMCC 1.13995T).</title>
        <authorList>
            <person name="Liao X."/>
        </authorList>
    </citation>
    <scope>NUCLEOTIDE SEQUENCE [LARGE SCALE GENOMIC DNA]</scope>
    <source>
        <strain evidence="1 2">SP32</strain>
    </source>
</reference>
<gene>
    <name evidence="1" type="ORF">GS660_00080</name>
</gene>
<accession>A0A6L8VCT2</accession>
<comment type="caution">
    <text evidence="1">The sequence shown here is derived from an EMBL/GenBank/DDBJ whole genome shotgun (WGS) entry which is preliminary data.</text>
</comment>
<dbReference type="RefSeq" id="WP_161342182.1">
    <property type="nucleotide sequence ID" value="NZ_BMGW01000001.1"/>
</dbReference>
<dbReference type="OrthoDB" id="8420594at2"/>
<organism evidence="1 2">
    <name type="scientific">Frigidibacter albus</name>
    <dbReference type="NCBI Taxonomy" id="1465486"/>
    <lineage>
        <taxon>Bacteria</taxon>
        <taxon>Pseudomonadati</taxon>
        <taxon>Pseudomonadota</taxon>
        <taxon>Alphaproteobacteria</taxon>
        <taxon>Rhodobacterales</taxon>
        <taxon>Paracoccaceae</taxon>
        <taxon>Frigidibacter</taxon>
    </lineage>
</organism>
<keyword evidence="2" id="KW-1185">Reference proteome</keyword>
<dbReference type="Pfam" id="PF10932">
    <property type="entry name" value="DUF2783"/>
    <property type="match status" value="1"/>
</dbReference>
<protein>
    <submittedName>
        <fullName evidence="1">DUF2783 domain-containing protein</fullName>
    </submittedName>
</protein>
<dbReference type="AlphaFoldDB" id="A0A6L8VCT2"/>
<dbReference type="InterPro" id="IPR021233">
    <property type="entry name" value="DUF2783"/>
</dbReference>
<evidence type="ECO:0000313" key="1">
    <source>
        <dbReference type="EMBL" id="MZQ87491.1"/>
    </source>
</evidence>
<evidence type="ECO:0000313" key="2">
    <source>
        <dbReference type="Proteomes" id="UP000477083"/>
    </source>
</evidence>
<name>A0A6L8VCT2_9RHOB</name>
<sequence length="63" mass="7119">MPALNLTLNLSQHDDLYDQLVRMHEGLSDAESLRLWSRLALILINHIGDRQVTEEAIAAARPL</sequence>
<dbReference type="Proteomes" id="UP000477083">
    <property type="component" value="Unassembled WGS sequence"/>
</dbReference>
<proteinExistence type="predicted"/>
<dbReference type="EMBL" id="WWNR01000001">
    <property type="protein sequence ID" value="MZQ87491.1"/>
    <property type="molecule type" value="Genomic_DNA"/>
</dbReference>